<feature type="transmembrane region" description="Helical" evidence="1">
    <location>
        <begin position="119"/>
        <end position="137"/>
    </location>
</feature>
<gene>
    <name evidence="2" type="ORF">FM115_08515</name>
</gene>
<sequence>MFFKETYKIFFKENTSDALWVIFGLIIMLTSANLTINGSSVIFFIGMMLLATSMFRLILVNHNFANNDLPKLNKNNVIDFIVSKNAFTFLFIVMILTLTTLSSSVLDKQFLNFSFFFKALAYTLFILGTENIIYIIHNRTIQGYAGGYKRDAAADIQVGVKGIIDSIPSFIFILLFSILFFFIDYTPSIYMALYYWLVCMITLIYFKKTEMNKGQS</sequence>
<evidence type="ECO:0000256" key="1">
    <source>
        <dbReference type="SAM" id="Phobius"/>
    </source>
</evidence>
<feature type="transmembrane region" description="Helical" evidence="1">
    <location>
        <begin position="18"/>
        <end position="36"/>
    </location>
</feature>
<dbReference type="EMBL" id="FUKW01000121">
    <property type="protein sequence ID" value="SJN40452.1"/>
    <property type="molecule type" value="Genomic_DNA"/>
</dbReference>
<reference evidence="2 3" key="1">
    <citation type="submission" date="2017-02" db="EMBL/GenBank/DDBJ databases">
        <authorList>
            <person name="Peterson S.W."/>
        </authorList>
    </citation>
    <scope>NUCLEOTIDE SEQUENCE [LARGE SCALE GENOMIC DNA]</scope>
    <source>
        <strain evidence="2 3">42ea</strain>
    </source>
</reference>
<dbReference type="RefSeq" id="WP_087059258.1">
    <property type="nucleotide sequence ID" value="NZ_FUKW01000121.1"/>
</dbReference>
<name>A0A1R4K8K7_9LACT</name>
<evidence type="ECO:0000313" key="2">
    <source>
        <dbReference type="EMBL" id="SJN40452.1"/>
    </source>
</evidence>
<protein>
    <submittedName>
        <fullName evidence="2">Uncharacterized protein</fullName>
    </submittedName>
</protein>
<keyword evidence="1" id="KW-1133">Transmembrane helix</keyword>
<feature type="transmembrane region" description="Helical" evidence="1">
    <location>
        <begin position="80"/>
        <end position="99"/>
    </location>
</feature>
<organism evidence="2 3">
    <name type="scientific">Marinilactibacillus psychrotolerans 42ea</name>
    <dbReference type="NCBI Taxonomy" id="1255609"/>
    <lineage>
        <taxon>Bacteria</taxon>
        <taxon>Bacillati</taxon>
        <taxon>Bacillota</taxon>
        <taxon>Bacilli</taxon>
        <taxon>Lactobacillales</taxon>
        <taxon>Carnobacteriaceae</taxon>
        <taxon>Marinilactibacillus</taxon>
    </lineage>
</organism>
<feature type="transmembrane region" description="Helical" evidence="1">
    <location>
        <begin position="42"/>
        <end position="59"/>
    </location>
</feature>
<dbReference type="AlphaFoldDB" id="A0A1R4K8K7"/>
<proteinExistence type="predicted"/>
<keyword evidence="1" id="KW-0812">Transmembrane</keyword>
<dbReference type="Proteomes" id="UP000195611">
    <property type="component" value="Unassembled WGS sequence"/>
</dbReference>
<keyword evidence="1" id="KW-0472">Membrane</keyword>
<accession>A0A1R4K8K7</accession>
<feature type="transmembrane region" description="Helical" evidence="1">
    <location>
        <begin position="189"/>
        <end position="206"/>
    </location>
</feature>
<feature type="transmembrane region" description="Helical" evidence="1">
    <location>
        <begin position="158"/>
        <end position="183"/>
    </location>
</feature>
<evidence type="ECO:0000313" key="3">
    <source>
        <dbReference type="Proteomes" id="UP000195611"/>
    </source>
</evidence>